<evidence type="ECO:0000313" key="3">
    <source>
        <dbReference type="EMBL" id="KNZ55318.1"/>
    </source>
</evidence>
<feature type="chain" id="PRO_5005568266" evidence="2">
    <location>
        <begin position="19"/>
        <end position="749"/>
    </location>
</feature>
<keyword evidence="2" id="KW-0732">Signal</keyword>
<comment type="caution">
    <text evidence="3">The sequence shown here is derived from an EMBL/GenBank/DDBJ whole genome shotgun (WGS) entry which is preliminary data.</text>
</comment>
<reference evidence="3 4" key="1">
    <citation type="submission" date="2015-08" db="EMBL/GenBank/DDBJ databases">
        <title>Next Generation Sequencing and Analysis of the Genome of Puccinia sorghi L Schw, the Causal Agent of Maize Common Rust.</title>
        <authorList>
            <person name="Rochi L."/>
            <person name="Burguener G."/>
            <person name="Darino M."/>
            <person name="Turjanski A."/>
            <person name="Kreff E."/>
            <person name="Dieguez M.J."/>
            <person name="Sacco F."/>
        </authorList>
    </citation>
    <scope>NUCLEOTIDE SEQUENCE [LARGE SCALE GENOMIC DNA]</scope>
    <source>
        <strain evidence="3 4">RO10H11247</strain>
    </source>
</reference>
<organism evidence="3 4">
    <name type="scientific">Puccinia sorghi</name>
    <dbReference type="NCBI Taxonomy" id="27349"/>
    <lineage>
        <taxon>Eukaryota</taxon>
        <taxon>Fungi</taxon>
        <taxon>Dikarya</taxon>
        <taxon>Basidiomycota</taxon>
        <taxon>Pucciniomycotina</taxon>
        <taxon>Pucciniomycetes</taxon>
        <taxon>Pucciniales</taxon>
        <taxon>Pucciniaceae</taxon>
        <taxon>Puccinia</taxon>
    </lineage>
</organism>
<proteinExistence type="predicted"/>
<keyword evidence="4" id="KW-1185">Reference proteome</keyword>
<keyword evidence="1" id="KW-0472">Membrane</keyword>
<keyword evidence="1" id="KW-0812">Transmembrane</keyword>
<feature type="transmembrane region" description="Helical" evidence="1">
    <location>
        <begin position="198"/>
        <end position="221"/>
    </location>
</feature>
<feature type="transmembrane region" description="Helical" evidence="1">
    <location>
        <begin position="527"/>
        <end position="544"/>
    </location>
</feature>
<dbReference type="Proteomes" id="UP000037035">
    <property type="component" value="Unassembled WGS sequence"/>
</dbReference>
<feature type="transmembrane region" description="Helical" evidence="1">
    <location>
        <begin position="556"/>
        <end position="576"/>
    </location>
</feature>
<dbReference type="EMBL" id="LAVV01007626">
    <property type="protein sequence ID" value="KNZ55318.1"/>
    <property type="molecule type" value="Genomic_DNA"/>
</dbReference>
<evidence type="ECO:0000256" key="2">
    <source>
        <dbReference type="SAM" id="SignalP"/>
    </source>
</evidence>
<gene>
    <name evidence="3" type="ORF">VP01_2711g1</name>
</gene>
<accession>A0A0L6V3G1</accession>
<name>A0A0L6V3G1_9BASI</name>
<feature type="signal peptide" evidence="2">
    <location>
        <begin position="1"/>
        <end position="18"/>
    </location>
</feature>
<feature type="transmembrane region" description="Helical" evidence="1">
    <location>
        <begin position="233"/>
        <end position="252"/>
    </location>
</feature>
<evidence type="ECO:0000313" key="4">
    <source>
        <dbReference type="Proteomes" id="UP000037035"/>
    </source>
</evidence>
<evidence type="ECO:0000256" key="1">
    <source>
        <dbReference type="SAM" id="Phobius"/>
    </source>
</evidence>
<sequence>MAWLLGCTLILLFTVVRGCCLASIAIHSEAMLVESVGFFSSSIHKSTLSESRAISHHSHQSSLSRMPPEFWMGPASRSPPVIDWSVESSASCCLFDHERILVDLIDSFAISVRDVTECPSPMRIEYSLVSLQRTTRMVKTVNVLPLVIFKFDSPNLSPSNSVVATVTSIKISRFFMCNPELIIDGIIIIEYCTQLIQLYAYISALPINIRLLIHFVTIINVKIEPILSTLNSVSLYYSQVMIIILIINYNLLNKGSGDITSVVDSLDNIEVLTSLRSLDKLSFRLRAHSAHCMLSALGQDKITHNIIVEFLLQHRVCLLSCLLETSKWFFTLCMKPYHLLNFSVLLDLSDALSFHKNLPPTQVFQGTVGDSMFGSRHDFKGVNLPVTSSEKYTEVVEEILFEILGIWRIFLSEFIKIYKSGLKAGIILSFLFHTNNWCYRAELQDPLEKDSWDFKEVDKGEGLTKGILTVRPLLDKCLNGCFYKWKYSWKNADNQLELFLFFFPNFNSNEIKFTWSKMNLFDIICEGVHLSLCFWWASLVYNCWSKIMDHDIIIGYLYGSIIIFLYYIFMLCWNVSANWKADKQFQFASVIHTGLIKPTFNTLTTKPMETPLQEHMPGNCHEWSPGELVLFFSVPYSSNENSILVKAVAVVQHYMLIIRSEVPSVGVTGALPLNLGAFDDPQLLPPWFVILFRKSREIVCSLLQVDEVPHPRHSLRSDHLYYILSIYVVEITCRQKESCGFSQSASRYE</sequence>
<dbReference type="VEuPathDB" id="FungiDB:VP01_2711g1"/>
<dbReference type="AlphaFoldDB" id="A0A0L6V3G1"/>
<keyword evidence="1" id="KW-1133">Transmembrane helix</keyword>
<protein>
    <submittedName>
        <fullName evidence="3">Putative signal peptide protein</fullName>
    </submittedName>
</protein>